<evidence type="ECO:0000256" key="6">
    <source>
        <dbReference type="ARBA" id="ARBA00022801"/>
    </source>
</evidence>
<evidence type="ECO:0000256" key="10">
    <source>
        <dbReference type="HAMAP-Rule" id="MF_00379"/>
    </source>
</evidence>
<dbReference type="Pfam" id="PF12631">
    <property type="entry name" value="MnmE_helical"/>
    <property type="match status" value="1"/>
</dbReference>
<dbReference type="SUPFAM" id="SSF52540">
    <property type="entry name" value="P-loop containing nucleoside triphosphate hydrolases"/>
    <property type="match status" value="1"/>
</dbReference>
<evidence type="ECO:0000256" key="1">
    <source>
        <dbReference type="ARBA" id="ARBA00011043"/>
    </source>
</evidence>
<dbReference type="InterPro" id="IPR031168">
    <property type="entry name" value="G_TrmE"/>
</dbReference>
<keyword evidence="8 10" id="KW-0630">Potassium</keyword>
<keyword evidence="4 10" id="KW-0479">Metal-binding</keyword>
<dbReference type="STRING" id="596324.TREVI0001_0067"/>
<feature type="binding site" evidence="10">
    <location>
        <position position="125"/>
    </location>
    <ligand>
        <name>(6S)-5-formyl-5,6,7,8-tetrahydrofolate</name>
        <dbReference type="ChEBI" id="CHEBI:57457"/>
    </ligand>
</feature>
<feature type="binding site" evidence="10">
    <location>
        <position position="230"/>
    </location>
    <ligand>
        <name>K(+)</name>
        <dbReference type="ChEBI" id="CHEBI:29103"/>
    </ligand>
</feature>
<sequence length="459" mass="49557">MNYTLDDEIAAIATALAPAALGIVRTSGKRSLEFISRFFSRPQALLQAKGHSLVYGWIHDEGVKIDEVVLCVYRAPKSNTGENAVEIICHGGPGVVKTVYRLCIKNGFRAAERGEFTFRSFIHGKADLTRAEAVREIIDSKTHTAQKKAAGRLSGNVFREIESVKSDLITALAALEVGIEYPEDEETIADSFDETLLKKPLSALQLLADSWQTEKIYQAGVRLVLAGKTNAGKSSLFNALLKEDRAIVSDIHGTTRDWLEAELDFKGIPAHIFDTAGLRATEDAIEAIGVRRSVELASAADIVLYLIDGTKPPAEEDIAFIRENTVPLIIVQTKADKTGKVEPEVLPAALQRYPAVSLSSKTGAGIDRLIDTVVDLVTADTALPMPDGNVSLGTERQKEAVTAALEAVRYALEAGRSGYPLDAVIQDIEDAVHALGSVTGEVRSDDILDKIFSGFCVGK</sequence>
<dbReference type="NCBIfam" id="TIGR00450">
    <property type="entry name" value="mnmE_trmE_thdF"/>
    <property type="match status" value="1"/>
</dbReference>
<dbReference type="GO" id="GO:0005829">
    <property type="term" value="C:cytosol"/>
    <property type="evidence" value="ECO:0007669"/>
    <property type="project" value="TreeGrafter"/>
</dbReference>
<dbReference type="PANTHER" id="PTHR42714">
    <property type="entry name" value="TRNA MODIFICATION GTPASE GTPBP3"/>
    <property type="match status" value="1"/>
</dbReference>
<dbReference type="CDD" id="cd04164">
    <property type="entry name" value="trmE"/>
    <property type="match status" value="1"/>
</dbReference>
<dbReference type="Gene3D" id="3.30.1360.120">
    <property type="entry name" value="Probable tRNA modification gtpase trme, domain 1"/>
    <property type="match status" value="1"/>
</dbReference>
<comment type="function">
    <text evidence="10">Exhibits a very high intrinsic GTPase hydrolysis rate. Involved in the addition of a carboxymethylaminomethyl (cmnm) group at the wobble position (U34) of certain tRNAs, forming tRNA-cmnm(5)s(2)U34.</text>
</comment>
<feature type="binding site" evidence="10">
    <location>
        <position position="251"/>
    </location>
    <ligand>
        <name>K(+)</name>
        <dbReference type="ChEBI" id="CHEBI:29103"/>
    </ligand>
</feature>
<feature type="domain" description="TrmE-type G" evidence="12">
    <location>
        <begin position="220"/>
        <end position="378"/>
    </location>
</feature>
<dbReference type="InterPro" id="IPR027417">
    <property type="entry name" value="P-loop_NTPase"/>
</dbReference>
<feature type="binding site" evidence="10">
    <location>
        <position position="254"/>
    </location>
    <ligand>
        <name>K(+)</name>
        <dbReference type="ChEBI" id="CHEBI:29103"/>
    </ligand>
</feature>
<dbReference type="InterPro" id="IPR027266">
    <property type="entry name" value="TrmE/GcvT-like"/>
</dbReference>
<organism evidence="13 14">
    <name type="scientific">Treponema vincentii ATCC 35580</name>
    <dbReference type="NCBI Taxonomy" id="596324"/>
    <lineage>
        <taxon>Bacteria</taxon>
        <taxon>Pseudomonadati</taxon>
        <taxon>Spirochaetota</taxon>
        <taxon>Spirochaetia</taxon>
        <taxon>Spirochaetales</taxon>
        <taxon>Treponemataceae</taxon>
        <taxon>Treponema</taxon>
    </lineage>
</organism>
<keyword evidence="9 10" id="KW-0342">GTP-binding</keyword>
<evidence type="ECO:0000313" key="14">
    <source>
        <dbReference type="Proteomes" id="UP000004509"/>
    </source>
</evidence>
<feature type="binding site" evidence="10">
    <location>
        <position position="25"/>
    </location>
    <ligand>
        <name>(6S)-5-formyl-5,6,7,8-tetrahydrofolate</name>
        <dbReference type="ChEBI" id="CHEBI:57457"/>
    </ligand>
</feature>
<dbReference type="EC" id="3.6.-.-" evidence="10"/>
<evidence type="ECO:0000313" key="13">
    <source>
        <dbReference type="EMBL" id="EEV19936.1"/>
    </source>
</evidence>
<dbReference type="EMBL" id="ACYH01000047">
    <property type="protein sequence ID" value="EEV19936.1"/>
    <property type="molecule type" value="Genomic_DNA"/>
</dbReference>
<feature type="binding site" evidence="10">
    <location>
        <position position="234"/>
    </location>
    <ligand>
        <name>Mg(2+)</name>
        <dbReference type="ChEBI" id="CHEBI:18420"/>
    </ligand>
</feature>
<evidence type="ECO:0000256" key="3">
    <source>
        <dbReference type="ARBA" id="ARBA00022694"/>
    </source>
</evidence>
<dbReference type="Proteomes" id="UP000004509">
    <property type="component" value="Unassembled WGS sequence"/>
</dbReference>
<dbReference type="Gene3D" id="1.20.120.430">
    <property type="entry name" value="tRNA modification GTPase MnmE domain 2"/>
    <property type="match status" value="1"/>
</dbReference>
<feature type="binding site" evidence="10">
    <location>
        <position position="86"/>
    </location>
    <ligand>
        <name>(6S)-5-formyl-5,6,7,8-tetrahydrofolate</name>
        <dbReference type="ChEBI" id="CHEBI:57457"/>
    </ligand>
</feature>
<dbReference type="GO" id="GO:0003924">
    <property type="term" value="F:GTPase activity"/>
    <property type="evidence" value="ECO:0007669"/>
    <property type="project" value="UniProtKB-UniRule"/>
</dbReference>
<dbReference type="CDD" id="cd14858">
    <property type="entry name" value="TrmE_N"/>
    <property type="match status" value="1"/>
</dbReference>
<proteinExistence type="inferred from homology"/>
<comment type="caution">
    <text evidence="13">The sequence shown here is derived from an EMBL/GenBank/DDBJ whole genome shotgun (WGS) entry which is preliminary data.</text>
</comment>
<dbReference type="InterPro" id="IPR006073">
    <property type="entry name" value="GTP-bd"/>
</dbReference>
<evidence type="ECO:0000256" key="11">
    <source>
        <dbReference type="RuleBase" id="RU003313"/>
    </source>
</evidence>
<feature type="binding site" evidence="10">
    <location>
        <position position="255"/>
    </location>
    <ligand>
        <name>Mg(2+)</name>
        <dbReference type="ChEBI" id="CHEBI:18420"/>
    </ligand>
</feature>
<dbReference type="AlphaFoldDB" id="C8PRT3"/>
<dbReference type="eggNOG" id="COG0486">
    <property type="taxonomic scope" value="Bacteria"/>
</dbReference>
<dbReference type="HAMAP" id="MF_00379">
    <property type="entry name" value="GTPase_MnmE"/>
    <property type="match status" value="1"/>
</dbReference>
<keyword evidence="7 10" id="KW-0460">Magnesium</keyword>
<dbReference type="GO" id="GO:0005525">
    <property type="term" value="F:GTP binding"/>
    <property type="evidence" value="ECO:0007669"/>
    <property type="project" value="UniProtKB-UniRule"/>
</dbReference>
<name>C8PRT3_9SPIR</name>
<dbReference type="InterPro" id="IPR027368">
    <property type="entry name" value="MnmE_dom2"/>
</dbReference>
<comment type="subcellular location">
    <subcellularLocation>
        <location evidence="10">Cytoplasm</location>
    </subcellularLocation>
</comment>
<accession>C8PRT3</accession>
<dbReference type="PANTHER" id="PTHR42714:SF2">
    <property type="entry name" value="TRNA MODIFICATION GTPASE GTPBP3, MITOCHONDRIAL"/>
    <property type="match status" value="1"/>
</dbReference>
<comment type="caution">
    <text evidence="10">Lacks conserved residue(s) required for the propagation of feature annotation.</text>
</comment>
<dbReference type="GO" id="GO:0002098">
    <property type="term" value="P:tRNA wobble uridine modification"/>
    <property type="evidence" value="ECO:0007669"/>
    <property type="project" value="TreeGrafter"/>
</dbReference>
<feature type="binding site" evidence="10">
    <location>
        <begin position="274"/>
        <end position="277"/>
    </location>
    <ligand>
        <name>GTP</name>
        <dbReference type="ChEBI" id="CHEBI:37565"/>
    </ligand>
</feature>
<comment type="cofactor">
    <cofactor evidence="10">
        <name>K(+)</name>
        <dbReference type="ChEBI" id="CHEBI:29103"/>
    </cofactor>
    <text evidence="10">Binds 1 potassium ion per subunit.</text>
</comment>
<feature type="binding site" evidence="10">
    <location>
        <position position="249"/>
    </location>
    <ligand>
        <name>K(+)</name>
        <dbReference type="ChEBI" id="CHEBI:29103"/>
    </ligand>
</feature>
<dbReference type="GO" id="GO:0030488">
    <property type="term" value="P:tRNA methylation"/>
    <property type="evidence" value="ECO:0007669"/>
    <property type="project" value="TreeGrafter"/>
</dbReference>
<feature type="binding site" evidence="10">
    <location>
        <position position="459"/>
    </location>
    <ligand>
        <name>(6S)-5-formyl-5,6,7,8-tetrahydrofolate</name>
        <dbReference type="ChEBI" id="CHEBI:57457"/>
    </ligand>
</feature>
<comment type="similarity">
    <text evidence="1 10 11">Belongs to the TRAFAC class TrmE-Era-EngA-EngB-Septin-like GTPase superfamily. TrmE GTPase family.</text>
</comment>
<dbReference type="PROSITE" id="PS51709">
    <property type="entry name" value="G_TRME"/>
    <property type="match status" value="1"/>
</dbReference>
<keyword evidence="5 10" id="KW-0547">Nucleotide-binding</keyword>
<evidence type="ECO:0000259" key="12">
    <source>
        <dbReference type="PROSITE" id="PS51709"/>
    </source>
</evidence>
<keyword evidence="6 10" id="KW-0378">Hydrolase</keyword>
<dbReference type="GO" id="GO:0046872">
    <property type="term" value="F:metal ion binding"/>
    <property type="evidence" value="ECO:0007669"/>
    <property type="project" value="UniProtKB-KW"/>
</dbReference>
<evidence type="ECO:0000256" key="7">
    <source>
        <dbReference type="ARBA" id="ARBA00022842"/>
    </source>
</evidence>
<dbReference type="OrthoDB" id="9805918at2"/>
<dbReference type="InterPro" id="IPR025867">
    <property type="entry name" value="MnmE_helical"/>
</dbReference>
<protein>
    <recommendedName>
        <fullName evidence="10">tRNA modification GTPase MnmE</fullName>
        <ecNumber evidence="10">3.6.-.-</ecNumber>
    </recommendedName>
</protein>
<dbReference type="Pfam" id="PF10396">
    <property type="entry name" value="TrmE_N"/>
    <property type="match status" value="1"/>
</dbReference>
<evidence type="ECO:0000256" key="9">
    <source>
        <dbReference type="ARBA" id="ARBA00023134"/>
    </source>
</evidence>
<dbReference type="InterPro" id="IPR005225">
    <property type="entry name" value="Small_GTP-bd"/>
</dbReference>
<dbReference type="InterPro" id="IPR018948">
    <property type="entry name" value="GTP-bd_TrmE_N"/>
</dbReference>
<evidence type="ECO:0000256" key="8">
    <source>
        <dbReference type="ARBA" id="ARBA00022958"/>
    </source>
</evidence>
<evidence type="ECO:0000256" key="2">
    <source>
        <dbReference type="ARBA" id="ARBA00022490"/>
    </source>
</evidence>
<dbReference type="NCBIfam" id="TIGR00231">
    <property type="entry name" value="small_GTP"/>
    <property type="match status" value="1"/>
</dbReference>
<dbReference type="PRINTS" id="PR00449">
    <property type="entry name" value="RASTRNSFRMNG"/>
</dbReference>
<comment type="subunit">
    <text evidence="10">Homodimer. Heterotetramer of two MnmE and two MnmG subunits.</text>
</comment>
<keyword evidence="2 10" id="KW-0963">Cytoplasm</keyword>
<evidence type="ECO:0000256" key="4">
    <source>
        <dbReference type="ARBA" id="ARBA00022723"/>
    </source>
</evidence>
<keyword evidence="3 10" id="KW-0819">tRNA processing</keyword>
<evidence type="ECO:0000256" key="5">
    <source>
        <dbReference type="ARBA" id="ARBA00022741"/>
    </source>
</evidence>
<dbReference type="RefSeq" id="WP_006189300.1">
    <property type="nucleotide sequence ID" value="NZ_ACYH01000047.1"/>
</dbReference>
<dbReference type="InterPro" id="IPR004520">
    <property type="entry name" value="GTPase_MnmE"/>
</dbReference>
<reference evidence="13 14" key="1">
    <citation type="submission" date="2009-07" db="EMBL/GenBank/DDBJ databases">
        <authorList>
            <person name="Madupu R."/>
            <person name="Sebastian Y."/>
            <person name="Durkin A.S."/>
            <person name="Torralba M."/>
            <person name="Methe B."/>
            <person name="Sutton G.G."/>
            <person name="Strausberg R.L."/>
            <person name="Nelson K.E."/>
        </authorList>
    </citation>
    <scope>NUCLEOTIDE SEQUENCE [LARGE SCALE GENOMIC DNA]</scope>
    <source>
        <strain evidence="13 14">ATCC 35580</strain>
    </source>
</reference>
<gene>
    <name evidence="10" type="primary">mnmE</name>
    <name evidence="10 13" type="synonym">trmE</name>
    <name evidence="13" type="ORF">TREVI0001_0067</name>
</gene>
<feature type="binding site" evidence="10">
    <location>
        <begin position="249"/>
        <end position="255"/>
    </location>
    <ligand>
        <name>GTP</name>
        <dbReference type="ChEBI" id="CHEBI:37565"/>
    </ligand>
</feature>
<feature type="binding site" evidence="10">
    <location>
        <begin position="230"/>
        <end position="235"/>
    </location>
    <ligand>
        <name>GTP</name>
        <dbReference type="ChEBI" id="CHEBI:37565"/>
    </ligand>
</feature>
<dbReference type="Gene3D" id="3.40.50.300">
    <property type="entry name" value="P-loop containing nucleotide triphosphate hydrolases"/>
    <property type="match status" value="1"/>
</dbReference>
<dbReference type="FunFam" id="3.40.50.300:FF:001376">
    <property type="entry name" value="tRNA modification GTPase MnmE"/>
    <property type="match status" value="1"/>
</dbReference>
<dbReference type="Pfam" id="PF01926">
    <property type="entry name" value="MMR_HSR1"/>
    <property type="match status" value="1"/>
</dbReference>